<dbReference type="AlphaFoldDB" id="A0A4S3TS98"/>
<feature type="transmembrane region" description="Helical" evidence="1">
    <location>
        <begin position="233"/>
        <end position="255"/>
    </location>
</feature>
<dbReference type="RefSeq" id="WP_141464031.1">
    <property type="nucleotide sequence ID" value="NZ_RBZW01000020.1"/>
</dbReference>
<proteinExistence type="predicted"/>
<dbReference type="EMBL" id="RBZW01000020">
    <property type="protein sequence ID" value="THE65498.1"/>
    <property type="molecule type" value="Genomic_DNA"/>
</dbReference>
<evidence type="ECO:0000313" key="3">
    <source>
        <dbReference type="Proteomes" id="UP000318864"/>
    </source>
</evidence>
<feature type="transmembrane region" description="Helical" evidence="1">
    <location>
        <begin position="44"/>
        <end position="64"/>
    </location>
</feature>
<keyword evidence="1" id="KW-0472">Membrane</keyword>
<feature type="transmembrane region" description="Helical" evidence="1">
    <location>
        <begin position="169"/>
        <end position="190"/>
    </location>
</feature>
<feature type="transmembrane region" description="Helical" evidence="1">
    <location>
        <begin position="267"/>
        <end position="285"/>
    </location>
</feature>
<keyword evidence="1" id="KW-1133">Transmembrane helix</keyword>
<keyword evidence="1" id="KW-0812">Transmembrane</keyword>
<name>A0A4S3TS98_9EURY</name>
<feature type="transmembrane region" description="Helical" evidence="1">
    <location>
        <begin position="196"/>
        <end position="221"/>
    </location>
</feature>
<dbReference type="Proteomes" id="UP000318864">
    <property type="component" value="Unassembled WGS sequence"/>
</dbReference>
<comment type="caution">
    <text evidence="2">The sequence shown here is derived from an EMBL/GenBank/DDBJ whole genome shotgun (WGS) entry which is preliminary data.</text>
</comment>
<organism evidence="2 3">
    <name type="scientific">Salinadaptatus halalkaliphilus</name>
    <dbReference type="NCBI Taxonomy" id="2419781"/>
    <lineage>
        <taxon>Archaea</taxon>
        <taxon>Methanobacteriati</taxon>
        <taxon>Methanobacteriota</taxon>
        <taxon>Stenosarchaea group</taxon>
        <taxon>Halobacteria</taxon>
        <taxon>Halobacteriales</taxon>
        <taxon>Natrialbaceae</taxon>
        <taxon>Salinadaptatus</taxon>
    </lineage>
</organism>
<feature type="transmembrane region" description="Helical" evidence="1">
    <location>
        <begin position="76"/>
        <end position="97"/>
    </location>
</feature>
<feature type="transmembrane region" description="Helical" evidence="1">
    <location>
        <begin position="117"/>
        <end position="138"/>
    </location>
</feature>
<evidence type="ECO:0000313" key="2">
    <source>
        <dbReference type="EMBL" id="THE65498.1"/>
    </source>
</evidence>
<protein>
    <submittedName>
        <fullName evidence="2">Uncharacterized protein</fullName>
    </submittedName>
</protein>
<accession>A0A4S3TS98</accession>
<evidence type="ECO:0000256" key="1">
    <source>
        <dbReference type="SAM" id="Phobius"/>
    </source>
</evidence>
<reference evidence="2 3" key="1">
    <citation type="submission" date="2018-10" db="EMBL/GenBank/DDBJ databases">
        <title>Natronolimnobius sp. XQ-INN 246 isolated from Inner Mongolia Autonomous Region of China.</title>
        <authorList>
            <person name="Xue Q."/>
        </authorList>
    </citation>
    <scope>NUCLEOTIDE SEQUENCE [LARGE SCALE GENOMIC DNA]</scope>
    <source>
        <strain evidence="2 3">XQ-INN 246</strain>
    </source>
</reference>
<dbReference type="OrthoDB" id="293423at2157"/>
<sequence>MSPLRSLHEQLPGESVRLALLIGLATVPFTVALSLEPVSSDTVVGGSIAGEPLLVAGLLVGYLYSDRPTASSRAGLWTGIAGSVAVLVIFLANSIVAVQSASLEMTALTVVATPLTIGLGAGFAILVTTASAALSGWVRTRLARRGRGRNDAEFADEQHGASRLESSRWWLPVVSYAVVVPVVLGVVFVVRPESGIVLGGMLLGLFVLVPLAIVTLVCLFVETTTPRPGRADWVPNVWAYVGTPLAVYALVYVDALRRESVSPSGDGTYGFVAALWVVAVVYLVFRHRATRRA</sequence>
<gene>
    <name evidence="2" type="ORF">D8Y22_07225</name>
</gene>
<keyword evidence="3" id="KW-1185">Reference proteome</keyword>